<reference evidence="2 3" key="1">
    <citation type="submission" date="2021-11" db="EMBL/GenBank/DDBJ databases">
        <authorList>
            <person name="Depoorter E."/>
        </authorList>
    </citation>
    <scope>NUCLEOTIDE SEQUENCE [LARGE SCALE GENOMIC DNA]</scope>
    <source>
        <strain evidence="2 3">LMG 24286</strain>
    </source>
</reference>
<dbReference type="PROSITE" id="PS00092">
    <property type="entry name" value="N6_MTASE"/>
    <property type="match status" value="1"/>
</dbReference>
<dbReference type="Pfam" id="PF05175">
    <property type="entry name" value="MTS"/>
    <property type="match status" value="1"/>
</dbReference>
<dbReference type="EC" id="2.1.1.223" evidence="2"/>
<dbReference type="Gene3D" id="3.40.50.150">
    <property type="entry name" value="Vaccinia Virus protein VP39"/>
    <property type="match status" value="1"/>
</dbReference>
<gene>
    <name evidence="2" type="primary">yfiC</name>
    <name evidence="2" type="ORF">WGH24286_01609</name>
</gene>
<accession>A0ABM8ZE16</accession>
<keyword evidence="2" id="KW-0489">Methyltransferase</keyword>
<dbReference type="SUPFAM" id="SSF53335">
    <property type="entry name" value="S-adenosyl-L-methionine-dependent methyltransferases"/>
    <property type="match status" value="1"/>
</dbReference>
<dbReference type="RefSeq" id="WP_230099207.1">
    <property type="nucleotide sequence ID" value="NZ_CAKKNT010000026.1"/>
</dbReference>
<protein>
    <submittedName>
        <fullName evidence="2">tRNA1(Val) (Adenine(37)-N6)-methyltransferase</fullName>
        <ecNumber evidence="2">2.1.1.223</ecNumber>
    </submittedName>
</protein>
<comment type="caution">
    <text evidence="2">The sequence shown here is derived from an EMBL/GenBank/DDBJ whole genome shotgun (WGS) entry which is preliminary data.</text>
</comment>
<sequence>MTNVQLQSDERIDQLFSQDIQIIQSASVFAFSLDAVLLAHFAKAPKGGRGLTVDLCAGNGAIGLFYSQKSLGPITEVELQPRLADMASRSILLNGLEDRMNVLNIDLADTLDFIEGGSAETVLCNPPYFLNSESSQKNPNEHLAIARHEITTNLDTVCQTASRLLKMNGKLFMVHRPDRLVDVLSAMQAVRLAPKRIQFVHPKAGKEANMVLIEAIKDGKSGGVRVLEPQVVYDDNGQYTPMIHQVLYGE</sequence>
<dbReference type="GO" id="GO:0032259">
    <property type="term" value="P:methylation"/>
    <property type="evidence" value="ECO:0007669"/>
    <property type="project" value="UniProtKB-KW"/>
</dbReference>
<organism evidence="2 3">
    <name type="scientific">Periweissella ghanensis</name>
    <dbReference type="NCBI Taxonomy" id="467997"/>
    <lineage>
        <taxon>Bacteria</taxon>
        <taxon>Bacillati</taxon>
        <taxon>Bacillota</taxon>
        <taxon>Bacilli</taxon>
        <taxon>Lactobacillales</taxon>
        <taxon>Lactobacillaceae</taxon>
        <taxon>Periweissella</taxon>
    </lineage>
</organism>
<keyword evidence="3" id="KW-1185">Reference proteome</keyword>
<evidence type="ECO:0000313" key="2">
    <source>
        <dbReference type="EMBL" id="CAH0419162.1"/>
    </source>
</evidence>
<proteinExistence type="predicted"/>
<dbReference type="InterPro" id="IPR050210">
    <property type="entry name" value="tRNA_Adenine-N(6)_MTase"/>
</dbReference>
<dbReference type="PANTHER" id="PTHR47739">
    <property type="entry name" value="TRNA1(VAL) (ADENINE(37)-N6)-METHYLTRANSFERASE"/>
    <property type="match status" value="1"/>
</dbReference>
<keyword evidence="2" id="KW-0808">Transferase</keyword>
<dbReference type="EMBL" id="CAKKNT010000026">
    <property type="protein sequence ID" value="CAH0419162.1"/>
    <property type="molecule type" value="Genomic_DNA"/>
</dbReference>
<dbReference type="CDD" id="cd02440">
    <property type="entry name" value="AdoMet_MTases"/>
    <property type="match status" value="1"/>
</dbReference>
<feature type="domain" description="Methyltransferase small" evidence="1">
    <location>
        <begin position="35"/>
        <end position="175"/>
    </location>
</feature>
<dbReference type="InterPro" id="IPR007848">
    <property type="entry name" value="Small_mtfrase_dom"/>
</dbReference>
<evidence type="ECO:0000313" key="3">
    <source>
        <dbReference type="Proteomes" id="UP000789719"/>
    </source>
</evidence>
<dbReference type="InterPro" id="IPR002052">
    <property type="entry name" value="DNA_methylase_N6_adenine_CS"/>
</dbReference>
<name>A0ABM8ZE16_9LACO</name>
<evidence type="ECO:0000259" key="1">
    <source>
        <dbReference type="Pfam" id="PF05175"/>
    </source>
</evidence>
<dbReference type="InterPro" id="IPR029063">
    <property type="entry name" value="SAM-dependent_MTases_sf"/>
</dbReference>
<dbReference type="GO" id="GO:0008168">
    <property type="term" value="F:methyltransferase activity"/>
    <property type="evidence" value="ECO:0007669"/>
    <property type="project" value="UniProtKB-KW"/>
</dbReference>
<dbReference type="Proteomes" id="UP000789719">
    <property type="component" value="Unassembled WGS sequence"/>
</dbReference>
<dbReference type="PANTHER" id="PTHR47739:SF1">
    <property type="entry name" value="TRNA1(VAL) (ADENINE(37)-N6)-METHYLTRANSFERASE"/>
    <property type="match status" value="1"/>
</dbReference>